<feature type="transmembrane region" description="Helical" evidence="12">
    <location>
        <begin position="28"/>
        <end position="48"/>
    </location>
</feature>
<feature type="transmembrane region" description="Helical" evidence="12">
    <location>
        <begin position="424"/>
        <end position="444"/>
    </location>
</feature>
<dbReference type="STRING" id="454130.A0A0U5G4Z6"/>
<comment type="catalytic activity">
    <reaction evidence="8">
        <text>citrate(in) = citrate(out)</text>
        <dbReference type="Rhea" id="RHEA:33183"/>
        <dbReference type="ChEBI" id="CHEBI:16947"/>
    </reaction>
</comment>
<feature type="transmembrane region" description="Helical" evidence="12">
    <location>
        <begin position="124"/>
        <end position="145"/>
    </location>
</feature>
<keyword evidence="4 12" id="KW-0812">Transmembrane</keyword>
<evidence type="ECO:0000256" key="12">
    <source>
        <dbReference type="SAM" id="Phobius"/>
    </source>
</evidence>
<feature type="compositionally biased region" description="Low complexity" evidence="11">
    <location>
        <begin position="216"/>
        <end position="226"/>
    </location>
</feature>
<dbReference type="Pfam" id="PF07690">
    <property type="entry name" value="MFS_1"/>
    <property type="match status" value="1"/>
</dbReference>
<dbReference type="OMA" id="DWNYIRL"/>
<evidence type="ECO:0000256" key="1">
    <source>
        <dbReference type="ARBA" id="ARBA00004141"/>
    </source>
</evidence>
<dbReference type="InterPro" id="IPR011701">
    <property type="entry name" value="MFS"/>
</dbReference>
<evidence type="ECO:0000256" key="3">
    <source>
        <dbReference type="ARBA" id="ARBA00022448"/>
    </source>
</evidence>
<dbReference type="OrthoDB" id="435022at2759"/>
<dbReference type="GO" id="GO:0015137">
    <property type="term" value="F:citrate transmembrane transporter activity"/>
    <property type="evidence" value="ECO:0007669"/>
    <property type="project" value="UniProtKB-ARBA"/>
</dbReference>
<comment type="function">
    <text evidence="9">Transmembrane transporter that exports citrate across the cell membrane.</text>
</comment>
<feature type="transmembrane region" description="Helical" evidence="12">
    <location>
        <begin position="450"/>
        <end position="473"/>
    </location>
</feature>
<dbReference type="GO" id="GO:0140115">
    <property type="term" value="P:export across plasma membrane"/>
    <property type="evidence" value="ECO:0007669"/>
    <property type="project" value="UniProtKB-ARBA"/>
</dbReference>
<feature type="transmembrane region" description="Helical" evidence="12">
    <location>
        <begin position="95"/>
        <end position="112"/>
    </location>
</feature>
<dbReference type="PANTHER" id="PTHR23502:SF144">
    <property type="entry name" value="MAJOR FACILITATOR SUPERFAMILY (MFS) PROFILE DOMAIN-CONTAINING PROTEIN"/>
    <property type="match status" value="1"/>
</dbReference>
<feature type="transmembrane region" description="Helical" evidence="12">
    <location>
        <begin position="181"/>
        <end position="199"/>
    </location>
</feature>
<protein>
    <recommendedName>
        <fullName evidence="10">Citrate exporter 1</fullName>
    </recommendedName>
</protein>
<evidence type="ECO:0000256" key="8">
    <source>
        <dbReference type="ARBA" id="ARBA00051015"/>
    </source>
</evidence>
<evidence type="ECO:0000256" key="5">
    <source>
        <dbReference type="ARBA" id="ARBA00022989"/>
    </source>
</evidence>
<feature type="transmembrane region" description="Helical" evidence="12">
    <location>
        <begin position="250"/>
        <end position="271"/>
    </location>
</feature>
<evidence type="ECO:0000256" key="6">
    <source>
        <dbReference type="ARBA" id="ARBA00023136"/>
    </source>
</evidence>
<dbReference type="InterPro" id="IPR020846">
    <property type="entry name" value="MFS_dom"/>
</dbReference>
<dbReference type="InterPro" id="IPR036259">
    <property type="entry name" value="MFS_trans_sf"/>
</dbReference>
<keyword evidence="7" id="KW-0325">Glycoprotein</keyword>
<evidence type="ECO:0000256" key="2">
    <source>
        <dbReference type="ARBA" id="ARBA00008335"/>
    </source>
</evidence>
<feature type="region of interest" description="Disordered" evidence="11">
    <location>
        <begin position="213"/>
        <end position="232"/>
    </location>
</feature>
<comment type="subcellular location">
    <subcellularLocation>
        <location evidence="1">Membrane</location>
        <topology evidence="1">Multi-pass membrane protein</topology>
    </subcellularLocation>
</comment>
<keyword evidence="3" id="KW-0813">Transport</keyword>
<proteinExistence type="inferred from homology"/>
<dbReference type="FunFam" id="1.20.1250.20:FF:000172">
    <property type="entry name" value="MFS multidrug resistance transporter"/>
    <property type="match status" value="1"/>
</dbReference>
<name>A0A0U5G4Z6_ASPCI</name>
<dbReference type="SUPFAM" id="SSF103473">
    <property type="entry name" value="MFS general substrate transporter"/>
    <property type="match status" value="1"/>
</dbReference>
<evidence type="ECO:0000256" key="4">
    <source>
        <dbReference type="ARBA" id="ARBA00022692"/>
    </source>
</evidence>
<evidence type="ECO:0000256" key="10">
    <source>
        <dbReference type="ARBA" id="ARBA00074746"/>
    </source>
</evidence>
<dbReference type="GO" id="GO:0005886">
    <property type="term" value="C:plasma membrane"/>
    <property type="evidence" value="ECO:0007669"/>
    <property type="project" value="UniProtKB-ARBA"/>
</dbReference>
<evidence type="ECO:0000256" key="7">
    <source>
        <dbReference type="ARBA" id="ARBA00023180"/>
    </source>
</evidence>
<feature type="transmembrane region" description="Helical" evidence="12">
    <location>
        <begin position="152"/>
        <end position="175"/>
    </location>
</feature>
<dbReference type="PANTHER" id="PTHR23502">
    <property type="entry name" value="MAJOR FACILITATOR SUPERFAMILY"/>
    <property type="match status" value="1"/>
</dbReference>
<dbReference type="Proteomes" id="UP000054771">
    <property type="component" value="Unassembled WGS sequence"/>
</dbReference>
<evidence type="ECO:0000256" key="9">
    <source>
        <dbReference type="ARBA" id="ARBA00057034"/>
    </source>
</evidence>
<evidence type="ECO:0000313" key="14">
    <source>
        <dbReference type="EMBL" id="CEL04575.1"/>
    </source>
</evidence>
<feature type="domain" description="Major facilitator superfamily (MFS) profile" evidence="13">
    <location>
        <begin position="29"/>
        <end position="478"/>
    </location>
</feature>
<feature type="transmembrane region" description="Helical" evidence="12">
    <location>
        <begin position="283"/>
        <end position="307"/>
    </location>
</feature>
<dbReference type="Gene3D" id="1.20.1720.10">
    <property type="entry name" value="Multidrug resistance protein D"/>
    <property type="match status" value="1"/>
</dbReference>
<keyword evidence="6 12" id="KW-0472">Membrane</keyword>
<keyword evidence="15" id="KW-1185">Reference proteome</keyword>
<feature type="transmembrane region" description="Helical" evidence="12">
    <location>
        <begin position="381"/>
        <end position="412"/>
    </location>
</feature>
<reference evidence="15" key="1">
    <citation type="journal article" date="2016" name="Genome Announc.">
        <title>Draft genome sequences of fungus Aspergillus calidoustus.</title>
        <authorList>
            <person name="Horn F."/>
            <person name="Linde J."/>
            <person name="Mattern D.J."/>
            <person name="Walther G."/>
            <person name="Guthke R."/>
            <person name="Scherlach K."/>
            <person name="Martin K."/>
            <person name="Brakhage A.A."/>
            <person name="Petzke L."/>
            <person name="Valiante V."/>
        </authorList>
    </citation>
    <scope>NUCLEOTIDE SEQUENCE [LARGE SCALE GENOMIC DNA]</scope>
    <source>
        <strain evidence="15">SF006504</strain>
    </source>
</reference>
<evidence type="ECO:0000259" key="13">
    <source>
        <dbReference type="PROSITE" id="PS50850"/>
    </source>
</evidence>
<organism evidence="14 15">
    <name type="scientific">Aspergillus calidoustus</name>
    <dbReference type="NCBI Taxonomy" id="454130"/>
    <lineage>
        <taxon>Eukaryota</taxon>
        <taxon>Fungi</taxon>
        <taxon>Dikarya</taxon>
        <taxon>Ascomycota</taxon>
        <taxon>Pezizomycotina</taxon>
        <taxon>Eurotiomycetes</taxon>
        <taxon>Eurotiomycetidae</taxon>
        <taxon>Eurotiales</taxon>
        <taxon>Aspergillaceae</taxon>
        <taxon>Aspergillus</taxon>
        <taxon>Aspergillus subgen. Nidulantes</taxon>
    </lineage>
</organism>
<dbReference type="PROSITE" id="PS50850">
    <property type="entry name" value="MFS"/>
    <property type="match status" value="1"/>
</dbReference>
<evidence type="ECO:0000313" key="15">
    <source>
        <dbReference type="Proteomes" id="UP000054771"/>
    </source>
</evidence>
<dbReference type="FunFam" id="1.20.1720.10:FF:000009">
    <property type="entry name" value="MFS multidrug transporter"/>
    <property type="match status" value="1"/>
</dbReference>
<keyword evidence="5 12" id="KW-1133">Transmembrane helix</keyword>
<accession>A0A0U5G4Z6</accession>
<gene>
    <name evidence="14" type="ORF">ASPCAL05703</name>
</gene>
<dbReference type="EMBL" id="CDMC01000004">
    <property type="protein sequence ID" value="CEL04575.1"/>
    <property type="molecule type" value="Genomic_DNA"/>
</dbReference>
<dbReference type="AlphaFoldDB" id="A0A0U5G4Z6"/>
<comment type="similarity">
    <text evidence="2">Belongs to the major facilitator superfamily.</text>
</comment>
<feature type="transmembrane region" description="Helical" evidence="12">
    <location>
        <begin position="357"/>
        <end position="375"/>
    </location>
</feature>
<evidence type="ECO:0000256" key="11">
    <source>
        <dbReference type="SAM" id="MobiDB-lite"/>
    </source>
</evidence>
<sequence>MASATETTPLLHSKKKPYSIFTPRQKRLIILTSAIASSFSPLSANIYYPALNALAADLHVSSAHINLTITTYMMTQALSPTFTTSFADTSGRRPAYVLCFTIYIAANIRLALQHSYPALLILRALQSTGISGTVALASAVAADIITPAERGVYLGFTSMGNILAPALGPVLGGVICEYAGWRGVFLFLAVSAAVVGVGMGMRFPETCRRVVGNGSGSCASSSPSFGDSEKTRTTFDPLSSLRILFHRPTALLLLSNALVFASYYAVMAGIPSLFKEMYGLSELGIGLVFIPAGLGSLASSMLNGVLVDWNYRRVRSHFERIRGEGDLLGGEESLKPEMEVGIDEETAFPIERARLQIGGPMTFLCTIPLLLYAILLPKTPPLSICLVLIFLIAFTITTSYNVMNIFLVDLYYRTPASAMATNNLVRCLFGAASTALVEPCIHRFGVKATYAVAAGVVSLVCCPLLGTVYVVGARWRVEREKRRERKWLKDGMEGKGKRAE</sequence>